<feature type="binding site" evidence="15">
    <location>
        <position position="131"/>
    </location>
    <ligand>
        <name>a divalent metal cation</name>
        <dbReference type="ChEBI" id="CHEBI:60240"/>
    </ligand>
</feature>
<comment type="caution">
    <text evidence="14">Lacks conserved residue(s) required for the propagation of feature annotation.</text>
</comment>
<keyword evidence="9 14" id="KW-0540">Nuclease</keyword>
<keyword evidence="12 14" id="KW-0378">Hydrolase</keyword>
<keyword evidence="10 14" id="KW-0479">Metal-binding</keyword>
<evidence type="ECO:0000256" key="7">
    <source>
        <dbReference type="ARBA" id="ARBA00019179"/>
    </source>
</evidence>
<dbReference type="Pfam" id="PF01351">
    <property type="entry name" value="RNase_HII"/>
    <property type="match status" value="1"/>
</dbReference>
<dbReference type="HAMAP" id="MF_00052_B">
    <property type="entry name" value="RNase_HII_B"/>
    <property type="match status" value="1"/>
</dbReference>
<dbReference type="GO" id="GO:0003723">
    <property type="term" value="F:RNA binding"/>
    <property type="evidence" value="ECO:0007669"/>
    <property type="project" value="UniProtKB-UniRule"/>
</dbReference>
<gene>
    <name evidence="14" type="primary">rnhB</name>
    <name evidence="18" type="ORF">IAD25_06145</name>
</gene>
<evidence type="ECO:0000313" key="19">
    <source>
        <dbReference type="Proteomes" id="UP000824130"/>
    </source>
</evidence>
<dbReference type="PROSITE" id="PS51975">
    <property type="entry name" value="RNASE_H_2"/>
    <property type="match status" value="1"/>
</dbReference>
<dbReference type="FunFam" id="3.30.420.10:FF:000006">
    <property type="entry name" value="Ribonuclease HII"/>
    <property type="match status" value="1"/>
</dbReference>
<reference evidence="18" key="1">
    <citation type="submission" date="2020-10" db="EMBL/GenBank/DDBJ databases">
        <authorList>
            <person name="Gilroy R."/>
        </authorList>
    </citation>
    <scope>NUCLEOTIDE SEQUENCE</scope>
    <source>
        <strain evidence="18">ChiSjej4B22-8349</strain>
    </source>
</reference>
<dbReference type="InterPro" id="IPR001352">
    <property type="entry name" value="RNase_HII/HIII"/>
</dbReference>
<dbReference type="Gene3D" id="3.30.420.10">
    <property type="entry name" value="Ribonuclease H-like superfamily/Ribonuclease H"/>
    <property type="match status" value="1"/>
</dbReference>
<dbReference type="EMBL" id="DVOB01000133">
    <property type="protein sequence ID" value="HIU96280.1"/>
    <property type="molecule type" value="Genomic_DNA"/>
</dbReference>
<feature type="domain" description="RNase H type-2" evidence="17">
    <location>
        <begin position="30"/>
        <end position="215"/>
    </location>
</feature>
<proteinExistence type="inferred from homology"/>
<keyword evidence="11 14" id="KW-0255">Endonuclease</keyword>
<dbReference type="GO" id="GO:0030145">
    <property type="term" value="F:manganese ion binding"/>
    <property type="evidence" value="ECO:0007669"/>
    <property type="project" value="UniProtKB-UniRule"/>
</dbReference>
<evidence type="ECO:0000256" key="5">
    <source>
        <dbReference type="ARBA" id="ARBA00007383"/>
    </source>
</evidence>
<dbReference type="GO" id="GO:0043137">
    <property type="term" value="P:DNA replication, removal of RNA primer"/>
    <property type="evidence" value="ECO:0007669"/>
    <property type="project" value="TreeGrafter"/>
</dbReference>
<dbReference type="SUPFAM" id="SSF53098">
    <property type="entry name" value="Ribonuclease H-like"/>
    <property type="match status" value="1"/>
</dbReference>
<dbReference type="InterPro" id="IPR012337">
    <property type="entry name" value="RNaseH-like_sf"/>
</dbReference>
<dbReference type="NCBIfam" id="NF000594">
    <property type="entry name" value="PRK00015.1-1"/>
    <property type="match status" value="1"/>
</dbReference>
<evidence type="ECO:0000256" key="2">
    <source>
        <dbReference type="ARBA" id="ARBA00001946"/>
    </source>
</evidence>
<comment type="cofactor">
    <cofactor evidence="2">
        <name>Mg(2+)</name>
        <dbReference type="ChEBI" id="CHEBI:18420"/>
    </cofactor>
</comment>
<reference evidence="18" key="2">
    <citation type="journal article" date="2021" name="PeerJ">
        <title>Extensive microbial diversity within the chicken gut microbiome revealed by metagenomics and culture.</title>
        <authorList>
            <person name="Gilroy R."/>
            <person name="Ravi A."/>
            <person name="Getino M."/>
            <person name="Pursley I."/>
            <person name="Horton D.L."/>
            <person name="Alikhan N.F."/>
            <person name="Baker D."/>
            <person name="Gharbi K."/>
            <person name="Hall N."/>
            <person name="Watson M."/>
            <person name="Adriaenssens E.M."/>
            <person name="Foster-Nyarko E."/>
            <person name="Jarju S."/>
            <person name="Secka A."/>
            <person name="Antonio M."/>
            <person name="Oren A."/>
            <person name="Chaudhuri R.R."/>
            <person name="La Ragione R."/>
            <person name="Hildebrand F."/>
            <person name="Pallen M.J."/>
        </authorList>
    </citation>
    <scope>NUCLEOTIDE SEQUENCE</scope>
    <source>
        <strain evidence="18">ChiSjej4B22-8349</strain>
    </source>
</reference>
<evidence type="ECO:0000256" key="1">
    <source>
        <dbReference type="ARBA" id="ARBA00000077"/>
    </source>
</evidence>
<comment type="function">
    <text evidence="3 14 16">Endonuclease that specifically degrades the RNA of RNA-DNA hybrids.</text>
</comment>
<evidence type="ECO:0000256" key="4">
    <source>
        <dbReference type="ARBA" id="ARBA00004496"/>
    </source>
</evidence>
<keyword evidence="13 14" id="KW-0464">Manganese</keyword>
<evidence type="ECO:0000256" key="10">
    <source>
        <dbReference type="ARBA" id="ARBA00022723"/>
    </source>
</evidence>
<evidence type="ECO:0000256" key="16">
    <source>
        <dbReference type="RuleBase" id="RU003515"/>
    </source>
</evidence>
<dbReference type="CDD" id="cd07182">
    <property type="entry name" value="RNase_HII_bacteria_HII_like"/>
    <property type="match status" value="1"/>
</dbReference>
<dbReference type="InterPro" id="IPR036397">
    <property type="entry name" value="RNaseH_sf"/>
</dbReference>
<comment type="catalytic activity">
    <reaction evidence="1 14 15 16">
        <text>Endonucleolytic cleavage to 5'-phosphomonoester.</text>
        <dbReference type="EC" id="3.1.26.4"/>
    </reaction>
</comment>
<evidence type="ECO:0000256" key="3">
    <source>
        <dbReference type="ARBA" id="ARBA00004065"/>
    </source>
</evidence>
<evidence type="ECO:0000256" key="6">
    <source>
        <dbReference type="ARBA" id="ARBA00012180"/>
    </source>
</evidence>
<dbReference type="GO" id="GO:0005737">
    <property type="term" value="C:cytoplasm"/>
    <property type="evidence" value="ECO:0007669"/>
    <property type="project" value="UniProtKB-SubCell"/>
</dbReference>
<feature type="binding site" evidence="14 15">
    <location>
        <position position="36"/>
    </location>
    <ligand>
        <name>a divalent metal cation</name>
        <dbReference type="ChEBI" id="CHEBI:60240"/>
    </ligand>
</feature>
<dbReference type="AlphaFoldDB" id="A0A9D1SUY2"/>
<dbReference type="GO" id="GO:0006298">
    <property type="term" value="P:mismatch repair"/>
    <property type="evidence" value="ECO:0007669"/>
    <property type="project" value="TreeGrafter"/>
</dbReference>
<dbReference type="InterPro" id="IPR024567">
    <property type="entry name" value="RNase_HII/HIII_dom"/>
</dbReference>
<name>A0A9D1SUY2_9FIRM</name>
<comment type="caution">
    <text evidence="18">The sequence shown here is derived from an EMBL/GenBank/DDBJ whole genome shotgun (WGS) entry which is preliminary data.</text>
</comment>
<evidence type="ECO:0000256" key="13">
    <source>
        <dbReference type="ARBA" id="ARBA00023211"/>
    </source>
</evidence>
<evidence type="ECO:0000256" key="14">
    <source>
        <dbReference type="HAMAP-Rule" id="MF_00052"/>
    </source>
</evidence>
<evidence type="ECO:0000256" key="9">
    <source>
        <dbReference type="ARBA" id="ARBA00022722"/>
    </source>
</evidence>
<organism evidence="18 19">
    <name type="scientific">Candidatus Allocopromorpha excrementipullorum</name>
    <dbReference type="NCBI Taxonomy" id="2840743"/>
    <lineage>
        <taxon>Bacteria</taxon>
        <taxon>Bacillati</taxon>
        <taxon>Bacillota</taxon>
        <taxon>Clostridia</taxon>
        <taxon>Eubacteriales</taxon>
        <taxon>Eubacteriaceae</taxon>
        <taxon>Eubacteriaceae incertae sedis</taxon>
        <taxon>Candidatus Allocopromorpha</taxon>
    </lineage>
</organism>
<dbReference type="GO" id="GO:0004523">
    <property type="term" value="F:RNA-DNA hybrid ribonuclease activity"/>
    <property type="evidence" value="ECO:0007669"/>
    <property type="project" value="UniProtKB-UniRule"/>
</dbReference>
<dbReference type="GO" id="GO:0032299">
    <property type="term" value="C:ribonuclease H2 complex"/>
    <property type="evidence" value="ECO:0007669"/>
    <property type="project" value="TreeGrafter"/>
</dbReference>
<evidence type="ECO:0000313" key="18">
    <source>
        <dbReference type="EMBL" id="HIU96280.1"/>
    </source>
</evidence>
<sequence>MTKQERLKKQQERLKEMKARETELHRQGYVNIAGVDEVGRGPLAGPVVAAAVVLPEDFDVLGIDDSKKLSEKRREELFDVILEKAVAWGIGMADHSTIDEINILQATKLAMKDAIADLSGKLEGIDYVIFDAVKINDLKLPQEAVIKGDSKILAVAAASIVAKVTRDRMMVAYAEEYPGYGFEKNKGYGTKQHYEGIARQGICPIHRKTFLKKVL</sequence>
<evidence type="ECO:0000256" key="11">
    <source>
        <dbReference type="ARBA" id="ARBA00022759"/>
    </source>
</evidence>
<evidence type="ECO:0000256" key="15">
    <source>
        <dbReference type="PROSITE-ProRule" id="PRU01319"/>
    </source>
</evidence>
<evidence type="ECO:0000259" key="17">
    <source>
        <dbReference type="PROSITE" id="PS51975"/>
    </source>
</evidence>
<dbReference type="PANTHER" id="PTHR10954">
    <property type="entry name" value="RIBONUCLEASE H2 SUBUNIT A"/>
    <property type="match status" value="1"/>
</dbReference>
<dbReference type="NCBIfam" id="NF000595">
    <property type="entry name" value="PRK00015.1-3"/>
    <property type="match status" value="1"/>
</dbReference>
<accession>A0A9D1SUY2</accession>
<evidence type="ECO:0000256" key="12">
    <source>
        <dbReference type="ARBA" id="ARBA00022801"/>
    </source>
</evidence>
<comment type="subcellular location">
    <subcellularLocation>
        <location evidence="4 14">Cytoplasm</location>
    </subcellularLocation>
</comment>
<dbReference type="EC" id="3.1.26.4" evidence="6 14"/>
<comment type="cofactor">
    <cofactor evidence="14 15">
        <name>Mn(2+)</name>
        <dbReference type="ChEBI" id="CHEBI:29035"/>
    </cofactor>
    <cofactor evidence="14 15">
        <name>Mg(2+)</name>
        <dbReference type="ChEBI" id="CHEBI:18420"/>
    </cofactor>
    <text evidence="14 15">Manganese or magnesium. Binds 1 divalent metal ion per monomer in the absence of substrate. May bind a second metal ion after substrate binding.</text>
</comment>
<keyword evidence="8 14" id="KW-0963">Cytoplasm</keyword>
<dbReference type="Proteomes" id="UP000824130">
    <property type="component" value="Unassembled WGS sequence"/>
</dbReference>
<comment type="similarity">
    <text evidence="5 14 16">Belongs to the RNase HII family.</text>
</comment>
<evidence type="ECO:0000256" key="8">
    <source>
        <dbReference type="ARBA" id="ARBA00022490"/>
    </source>
</evidence>
<feature type="binding site" evidence="14 15">
    <location>
        <position position="37"/>
    </location>
    <ligand>
        <name>a divalent metal cation</name>
        <dbReference type="ChEBI" id="CHEBI:60240"/>
    </ligand>
</feature>
<dbReference type="PANTHER" id="PTHR10954:SF18">
    <property type="entry name" value="RIBONUCLEASE HII"/>
    <property type="match status" value="1"/>
</dbReference>
<dbReference type="InterPro" id="IPR022898">
    <property type="entry name" value="RNase_HII"/>
</dbReference>
<protein>
    <recommendedName>
        <fullName evidence="7 14">Ribonuclease HII</fullName>
        <shortName evidence="14">RNase HII</shortName>
        <ecNumber evidence="6 14">3.1.26.4</ecNumber>
    </recommendedName>
</protein>